<keyword evidence="3 6" id="KW-1133">Transmembrane helix</keyword>
<feature type="transmembrane region" description="Helical" evidence="6">
    <location>
        <begin position="87"/>
        <end position="105"/>
    </location>
</feature>
<feature type="transmembrane region" description="Helical" evidence="6">
    <location>
        <begin position="459"/>
        <end position="485"/>
    </location>
</feature>
<keyword evidence="4 6" id="KW-0472">Membrane</keyword>
<feature type="transmembrane region" description="Helical" evidence="6">
    <location>
        <begin position="539"/>
        <end position="557"/>
    </location>
</feature>
<feature type="transmembrane region" description="Helical" evidence="6">
    <location>
        <begin position="293"/>
        <end position="312"/>
    </location>
</feature>
<evidence type="ECO:0000313" key="8">
    <source>
        <dbReference type="EMBL" id="KAJ5112803.1"/>
    </source>
</evidence>
<feature type="transmembrane region" description="Helical" evidence="6">
    <location>
        <begin position="397"/>
        <end position="418"/>
    </location>
</feature>
<dbReference type="Pfam" id="PF07690">
    <property type="entry name" value="MFS_1"/>
    <property type="match status" value="1"/>
</dbReference>
<feature type="compositionally biased region" description="Basic and acidic residues" evidence="5">
    <location>
        <begin position="39"/>
        <end position="50"/>
    </location>
</feature>
<dbReference type="RefSeq" id="XP_056480576.1">
    <property type="nucleotide sequence ID" value="XM_056613352.1"/>
</dbReference>
<organism evidence="8 9">
    <name type="scientific">Penicillium argentinense</name>
    <dbReference type="NCBI Taxonomy" id="1131581"/>
    <lineage>
        <taxon>Eukaryota</taxon>
        <taxon>Fungi</taxon>
        <taxon>Dikarya</taxon>
        <taxon>Ascomycota</taxon>
        <taxon>Pezizomycotina</taxon>
        <taxon>Eurotiomycetes</taxon>
        <taxon>Eurotiomycetidae</taxon>
        <taxon>Eurotiales</taxon>
        <taxon>Aspergillaceae</taxon>
        <taxon>Penicillium</taxon>
    </lineage>
</organism>
<evidence type="ECO:0000256" key="6">
    <source>
        <dbReference type="SAM" id="Phobius"/>
    </source>
</evidence>
<keyword evidence="9" id="KW-1185">Reference proteome</keyword>
<evidence type="ECO:0000256" key="5">
    <source>
        <dbReference type="SAM" id="MobiDB-lite"/>
    </source>
</evidence>
<feature type="transmembrane region" description="Helical" evidence="6">
    <location>
        <begin position="244"/>
        <end position="264"/>
    </location>
</feature>
<evidence type="ECO:0000256" key="2">
    <source>
        <dbReference type="ARBA" id="ARBA00022692"/>
    </source>
</evidence>
<dbReference type="AlphaFoldDB" id="A0A9W9G6H8"/>
<reference evidence="8" key="1">
    <citation type="submission" date="2022-11" db="EMBL/GenBank/DDBJ databases">
        <authorList>
            <person name="Petersen C."/>
        </authorList>
    </citation>
    <scope>NUCLEOTIDE SEQUENCE</scope>
    <source>
        <strain evidence="8">IBT 30761</strain>
    </source>
</reference>
<dbReference type="InterPro" id="IPR036259">
    <property type="entry name" value="MFS_trans_sf"/>
</dbReference>
<dbReference type="GO" id="GO:0022857">
    <property type="term" value="F:transmembrane transporter activity"/>
    <property type="evidence" value="ECO:0007669"/>
    <property type="project" value="InterPro"/>
</dbReference>
<accession>A0A9W9G6H8</accession>
<comment type="caution">
    <text evidence="8">The sequence shown here is derived from an EMBL/GenBank/DDBJ whole genome shotgun (WGS) entry which is preliminary data.</text>
</comment>
<dbReference type="GO" id="GO:0005886">
    <property type="term" value="C:plasma membrane"/>
    <property type="evidence" value="ECO:0007669"/>
    <property type="project" value="TreeGrafter"/>
</dbReference>
<evidence type="ECO:0000256" key="1">
    <source>
        <dbReference type="ARBA" id="ARBA00004141"/>
    </source>
</evidence>
<dbReference type="InterPro" id="IPR011701">
    <property type="entry name" value="MFS"/>
</dbReference>
<feature type="transmembrane region" description="Helical" evidence="6">
    <location>
        <begin position="371"/>
        <end position="391"/>
    </location>
</feature>
<feature type="transmembrane region" description="Helical" evidence="6">
    <location>
        <begin position="430"/>
        <end position="453"/>
    </location>
</feature>
<keyword evidence="2 6" id="KW-0812">Transmembrane</keyword>
<dbReference type="EMBL" id="JAPQKI010000001">
    <property type="protein sequence ID" value="KAJ5112803.1"/>
    <property type="molecule type" value="Genomic_DNA"/>
</dbReference>
<protein>
    <submittedName>
        <fullName evidence="8">Major facilitator superfamily domain general substrate transporter</fullName>
    </submittedName>
</protein>
<evidence type="ECO:0000256" key="4">
    <source>
        <dbReference type="ARBA" id="ARBA00023136"/>
    </source>
</evidence>
<feature type="domain" description="Major facilitator superfamily (MFS) profile" evidence="7">
    <location>
        <begin position="91"/>
        <end position="560"/>
    </location>
</feature>
<dbReference type="PROSITE" id="PS50850">
    <property type="entry name" value="MFS"/>
    <property type="match status" value="1"/>
</dbReference>
<comment type="subcellular location">
    <subcellularLocation>
        <location evidence="1">Membrane</location>
        <topology evidence="1">Multi-pass membrane protein</topology>
    </subcellularLocation>
</comment>
<feature type="transmembrane region" description="Helical" evidence="6">
    <location>
        <begin position="213"/>
        <end position="232"/>
    </location>
</feature>
<evidence type="ECO:0000256" key="3">
    <source>
        <dbReference type="ARBA" id="ARBA00022989"/>
    </source>
</evidence>
<dbReference type="PANTHER" id="PTHR23501">
    <property type="entry name" value="MAJOR FACILITATOR SUPERFAMILY"/>
    <property type="match status" value="1"/>
</dbReference>
<evidence type="ECO:0000313" key="9">
    <source>
        <dbReference type="Proteomes" id="UP001149074"/>
    </source>
</evidence>
<dbReference type="Proteomes" id="UP001149074">
    <property type="component" value="Unassembled WGS sequence"/>
</dbReference>
<dbReference type="FunFam" id="1.20.1250.20:FF:000302">
    <property type="entry name" value="MFS siderochrome iron transporter MirB"/>
    <property type="match status" value="1"/>
</dbReference>
<dbReference type="SUPFAM" id="SSF103473">
    <property type="entry name" value="MFS general substrate transporter"/>
    <property type="match status" value="1"/>
</dbReference>
<dbReference type="PANTHER" id="PTHR23501:SF50">
    <property type="entry name" value="MFS SIDEROCHROME IRON TRANSPORTER MIRB (AFU_ORTHOLOGUE AFUA_3G03640)-RELATED"/>
    <property type="match status" value="1"/>
</dbReference>
<sequence length="573" mass="63734">MTVRPLVNRARAVLRRFRDDDAASAAAEQNSLEQPAVVEESKTEGKRDPAAEEAPPVYESHPELPHENVQHGVSDVEAITLTWSKKTLAFVFINIWFLYFVNAFQSSVNSSLSSYVSSSFQEHSLSGVPTALADAFSAATYLPVGRMMDTWGRAEGFLLMTIFATLGLILMASCDSFYIYCAANVFYYIGFGGMEYAVDVVTADASKLKNRGLAFAFTSSPYIITAFAGPKVADEFYYQVSWRWGYGCWAIIFPIVAAPLYIVLKYNLRKAEKQGHRAKEPSGRTVFQSIKHWVLEFDLIGCFIFTAGLVLFEIPSLRPSPLFNFRLLTDRTVLGACLLDATYQLSYYCWNNYFSNFLQVVDDLTIAQSGYITNTFDVVSGVLLLLVGWIIRMTGRFKWLLYISVPLYIFAQGLMIYFRKPDMGVGYQVMCQIFISIGGAIFIIVEQLAILAAVDHQHFATALALLNVVGTIGGSAGYTICTAIWTNTFKKALIKNLPESAMSDLDSIYNDVTQQLSYAVGTPTRTAIQNAYAYSEVRMLSAGVGIMALAFAWTLMIRNIDLKKVPQVKGTVF</sequence>
<reference evidence="8" key="2">
    <citation type="journal article" date="2023" name="IMA Fungus">
        <title>Comparative genomic study of the Penicillium genus elucidates a diverse pangenome and 15 lateral gene transfer events.</title>
        <authorList>
            <person name="Petersen C."/>
            <person name="Sorensen T."/>
            <person name="Nielsen M.R."/>
            <person name="Sondergaard T.E."/>
            <person name="Sorensen J.L."/>
            <person name="Fitzpatrick D.A."/>
            <person name="Frisvad J.C."/>
            <person name="Nielsen K.L."/>
        </authorList>
    </citation>
    <scope>NUCLEOTIDE SEQUENCE</scope>
    <source>
        <strain evidence="8">IBT 30761</strain>
    </source>
</reference>
<dbReference type="InterPro" id="IPR020846">
    <property type="entry name" value="MFS_dom"/>
</dbReference>
<feature type="transmembrane region" description="Helical" evidence="6">
    <location>
        <begin position="156"/>
        <end position="179"/>
    </location>
</feature>
<dbReference type="OrthoDB" id="4078873at2759"/>
<gene>
    <name evidence="8" type="ORF">N7532_000848</name>
</gene>
<name>A0A9W9G6H8_9EURO</name>
<dbReference type="GeneID" id="81352331"/>
<dbReference type="Gene3D" id="1.20.1250.20">
    <property type="entry name" value="MFS general substrate transporter like domains"/>
    <property type="match status" value="1"/>
</dbReference>
<feature type="region of interest" description="Disordered" evidence="5">
    <location>
        <begin position="24"/>
        <end position="65"/>
    </location>
</feature>
<proteinExistence type="predicted"/>
<evidence type="ECO:0000259" key="7">
    <source>
        <dbReference type="PROSITE" id="PS50850"/>
    </source>
</evidence>
<dbReference type="FunFam" id="1.20.1250.20:FF:000381">
    <property type="entry name" value="Siderophore iron transporter mirB"/>
    <property type="match status" value="1"/>
</dbReference>